<dbReference type="Proteomes" id="UP000622860">
    <property type="component" value="Unassembled WGS sequence"/>
</dbReference>
<dbReference type="InterPro" id="IPR036812">
    <property type="entry name" value="NAD(P)_OxRdtase_dom_sf"/>
</dbReference>
<dbReference type="Gene3D" id="3.20.20.100">
    <property type="entry name" value="NADP-dependent oxidoreductase domain"/>
    <property type="match status" value="1"/>
</dbReference>
<protein>
    <submittedName>
        <fullName evidence="3">Oxidoreductase ion channel protein IolS</fullName>
    </submittedName>
</protein>
<feature type="domain" description="NADP-dependent oxidoreductase" evidence="2">
    <location>
        <begin position="30"/>
        <end position="325"/>
    </location>
</feature>
<sequence>MNVHDNLDYSMRGVTIEYTALRKTDLKISKVGIGTNKVGGAIYYDHTDPSQGKNFIKEAIRFGINFIDTADMYTDGRSEKLIGEVLREIDTKREDIVLATKGAIEKLPDGTTRKNNKPSYLRSALETSLKRLNQDYIDLYYLHFPDDETPISESVGELSRMKDEGKIKAIGVSNLSLDQLKEANEVAEISAFQFGYNMLDRTAEQELLPYCIENNISFIPYFPLASGILSGKYSINSAFDDGDPRQKRFKGEDARKKFEIAARLNDLADSKDITMPHLALAWLLAQKGVDAVIPGGRRPEQARSNAETVDIKLSFKDLQTIESILDN</sequence>
<name>A0A917HSH5_9BACI</name>
<keyword evidence="4" id="KW-1185">Reference proteome</keyword>
<evidence type="ECO:0000313" key="3">
    <source>
        <dbReference type="EMBL" id="GGG87930.1"/>
    </source>
</evidence>
<reference evidence="3" key="2">
    <citation type="submission" date="2020-09" db="EMBL/GenBank/DDBJ databases">
        <authorList>
            <person name="Sun Q."/>
            <person name="Zhou Y."/>
        </authorList>
    </citation>
    <scope>NUCLEOTIDE SEQUENCE</scope>
    <source>
        <strain evidence="3">CGMCC 1.12754</strain>
    </source>
</reference>
<evidence type="ECO:0000259" key="2">
    <source>
        <dbReference type="Pfam" id="PF00248"/>
    </source>
</evidence>
<evidence type="ECO:0000256" key="1">
    <source>
        <dbReference type="ARBA" id="ARBA00023002"/>
    </source>
</evidence>
<dbReference type="GO" id="GO:0016491">
    <property type="term" value="F:oxidoreductase activity"/>
    <property type="evidence" value="ECO:0007669"/>
    <property type="project" value="UniProtKB-KW"/>
</dbReference>
<dbReference type="PANTHER" id="PTHR43625:SF40">
    <property type="entry name" value="ALDO-KETO REDUCTASE YAKC [NADP(+)]"/>
    <property type="match status" value="1"/>
</dbReference>
<keyword evidence="1" id="KW-0560">Oxidoreductase</keyword>
<reference evidence="3" key="1">
    <citation type="journal article" date="2014" name="Int. J. Syst. Evol. Microbiol.">
        <title>Complete genome sequence of Corynebacterium casei LMG S-19264T (=DSM 44701T), isolated from a smear-ripened cheese.</title>
        <authorList>
            <consortium name="US DOE Joint Genome Institute (JGI-PGF)"/>
            <person name="Walter F."/>
            <person name="Albersmeier A."/>
            <person name="Kalinowski J."/>
            <person name="Ruckert C."/>
        </authorList>
    </citation>
    <scope>NUCLEOTIDE SEQUENCE</scope>
    <source>
        <strain evidence="3">CGMCC 1.12754</strain>
    </source>
</reference>
<comment type="caution">
    <text evidence="3">The sequence shown here is derived from an EMBL/GenBank/DDBJ whole genome shotgun (WGS) entry which is preliminary data.</text>
</comment>
<organism evidence="3 4">
    <name type="scientific">Virgibacillus oceani</name>
    <dbReference type="NCBI Taxonomy" id="1479511"/>
    <lineage>
        <taxon>Bacteria</taxon>
        <taxon>Bacillati</taxon>
        <taxon>Bacillota</taxon>
        <taxon>Bacilli</taxon>
        <taxon>Bacillales</taxon>
        <taxon>Bacillaceae</taxon>
        <taxon>Virgibacillus</taxon>
    </lineage>
</organism>
<dbReference type="EMBL" id="BMFR01000029">
    <property type="protein sequence ID" value="GGG87930.1"/>
    <property type="molecule type" value="Genomic_DNA"/>
</dbReference>
<dbReference type="GO" id="GO:0005829">
    <property type="term" value="C:cytosol"/>
    <property type="evidence" value="ECO:0007669"/>
    <property type="project" value="UniProtKB-ARBA"/>
</dbReference>
<dbReference type="InterPro" id="IPR050791">
    <property type="entry name" value="Aldo-Keto_reductase"/>
</dbReference>
<dbReference type="AlphaFoldDB" id="A0A917HSH5"/>
<dbReference type="Pfam" id="PF00248">
    <property type="entry name" value="Aldo_ket_red"/>
    <property type="match status" value="1"/>
</dbReference>
<gene>
    <name evidence="3" type="ORF">GCM10011398_37330</name>
</gene>
<dbReference type="FunFam" id="3.20.20.100:FF:000004">
    <property type="entry name" value="Oxidoreductase, aldo/keto reductase"/>
    <property type="match status" value="1"/>
</dbReference>
<proteinExistence type="predicted"/>
<dbReference type="InterPro" id="IPR023210">
    <property type="entry name" value="NADP_OxRdtase_dom"/>
</dbReference>
<evidence type="ECO:0000313" key="4">
    <source>
        <dbReference type="Proteomes" id="UP000622860"/>
    </source>
</evidence>
<dbReference type="PANTHER" id="PTHR43625">
    <property type="entry name" value="AFLATOXIN B1 ALDEHYDE REDUCTASE"/>
    <property type="match status" value="1"/>
</dbReference>
<dbReference type="SUPFAM" id="SSF51430">
    <property type="entry name" value="NAD(P)-linked oxidoreductase"/>
    <property type="match status" value="1"/>
</dbReference>
<accession>A0A917HSH5</accession>